<dbReference type="AlphaFoldDB" id="A0A3P2A6G3"/>
<organism evidence="1 2">
    <name type="scientific">Conchiformibius steedae</name>
    <dbReference type="NCBI Taxonomy" id="153493"/>
    <lineage>
        <taxon>Bacteria</taxon>
        <taxon>Pseudomonadati</taxon>
        <taxon>Pseudomonadota</taxon>
        <taxon>Betaproteobacteria</taxon>
        <taxon>Neisseriales</taxon>
        <taxon>Neisseriaceae</taxon>
        <taxon>Conchiformibius</taxon>
    </lineage>
</organism>
<proteinExistence type="predicted"/>
<dbReference type="OrthoDB" id="8905164at2"/>
<dbReference type="CDD" id="cd06223">
    <property type="entry name" value="PRTases_typeI"/>
    <property type="match status" value="1"/>
</dbReference>
<comment type="caution">
    <text evidence="1">The sequence shown here is derived from an EMBL/GenBank/DDBJ whole genome shotgun (WGS) entry which is preliminary data.</text>
</comment>
<protein>
    <submittedName>
        <fullName evidence="1">Recombinase</fullName>
    </submittedName>
</protein>
<dbReference type="SUPFAM" id="SSF53271">
    <property type="entry name" value="PRTase-like"/>
    <property type="match status" value="1"/>
</dbReference>
<evidence type="ECO:0000313" key="2">
    <source>
        <dbReference type="Proteomes" id="UP000269923"/>
    </source>
</evidence>
<dbReference type="Proteomes" id="UP000269923">
    <property type="component" value="Unassembled WGS sequence"/>
</dbReference>
<dbReference type="EMBL" id="RQYC01000003">
    <property type="protein sequence ID" value="RRD90979.1"/>
    <property type="molecule type" value="Genomic_DNA"/>
</dbReference>
<name>A0A3P2A6G3_9NEIS</name>
<gene>
    <name evidence="1" type="ORF">EII21_03230</name>
</gene>
<accession>A0A3P2A6G3</accession>
<keyword evidence="2" id="KW-1185">Reference proteome</keyword>
<dbReference type="InterPro" id="IPR000836">
    <property type="entry name" value="PRTase_dom"/>
</dbReference>
<evidence type="ECO:0000313" key="1">
    <source>
        <dbReference type="EMBL" id="RRD90979.1"/>
    </source>
</evidence>
<dbReference type="RefSeq" id="WP_124794216.1">
    <property type="nucleotide sequence ID" value="NZ_RQYC01000003.1"/>
</dbReference>
<dbReference type="InterPro" id="IPR029057">
    <property type="entry name" value="PRTase-like"/>
</dbReference>
<reference evidence="1 2" key="1">
    <citation type="submission" date="2018-11" db="EMBL/GenBank/DDBJ databases">
        <title>Genomes From Bacteria Associated with the Canine Oral Cavity: a Test Case for Automated Genome-Based Taxonomic Assignment.</title>
        <authorList>
            <person name="Coil D.A."/>
            <person name="Jospin G."/>
            <person name="Darling A.E."/>
            <person name="Wallis C."/>
            <person name="Davis I.J."/>
            <person name="Harris S."/>
            <person name="Eisen J.A."/>
            <person name="Holcombe L.J."/>
            <person name="O'Flynn C."/>
        </authorList>
    </citation>
    <scope>NUCLEOTIDE SEQUENCE [LARGE SCALE GENOMIC DNA]</scope>
    <source>
        <strain evidence="1 2">COT-280</strain>
    </source>
</reference>
<sequence>MIRTPWQPDFPDTIIDRSLGDATTHSDYTAAKAGNTVAALRLAQDLVSDAGMVKVRALAGDKTAVLLPVLAEESTGRNKIPLAIAEVIGCRLGWQVATDVVQITRVSRTGSKGWHRLAYPPQFDGNIDPSCHYVLIDDTQTQGGTFAALKGHIEYQGGSVIGAYALTGKQYSVQLRLNSDTLNQLRQQHGDLENWWRTRFGYGFDALTEWEARFILNARTTTETVRNRIIAAGNG</sequence>